<organism evidence="1 2">
    <name type="scientific">Rhizobium phaseoli</name>
    <dbReference type="NCBI Taxonomy" id="396"/>
    <lineage>
        <taxon>Bacteria</taxon>
        <taxon>Pseudomonadati</taxon>
        <taxon>Pseudomonadota</taxon>
        <taxon>Alphaproteobacteria</taxon>
        <taxon>Hyphomicrobiales</taxon>
        <taxon>Rhizobiaceae</taxon>
        <taxon>Rhizobium/Agrobacterium group</taxon>
        <taxon>Rhizobium</taxon>
    </lineage>
</organism>
<gene>
    <name evidence="1" type="ORF">AMC81_PA00109</name>
</gene>
<accession>A0ABM6CFS6</accession>
<evidence type="ECO:0000313" key="2">
    <source>
        <dbReference type="Proteomes" id="UP000078551"/>
    </source>
</evidence>
<protein>
    <submittedName>
        <fullName evidence="1">Uncharacterized protein</fullName>
    </submittedName>
</protein>
<dbReference type="Proteomes" id="UP000078551">
    <property type="component" value="Plasmid pRphaN771a"/>
</dbReference>
<keyword evidence="2" id="KW-1185">Reference proteome</keyword>
<sequence>MTKTINRPRHEIACRDRAARIAAYLKTKELTSDEKAQLKAISKNLFSARNQSAMFHLSNPIFRGDSRQIIGRLEAIRNEMRLRDRKELDRITYAIESARYLQDGVYSDLLKMAAEHQVDVSGLTTVRGEPSVETEPRDNSLNRYFTIRRAA</sequence>
<proteinExistence type="predicted"/>
<geneLocation type="plasmid" evidence="1 2">
    <name>pRphaN771a</name>
</geneLocation>
<reference evidence="1 2" key="1">
    <citation type="submission" date="2015-11" db="EMBL/GenBank/DDBJ databases">
        <title>The limits of bacterial species coexistence and the symbiotic plasmid transference in sympatric Rhizobium populations.</title>
        <authorList>
            <person name="Perez-Carrascal O.M."/>
            <person name="VanInsberghe D."/>
            <person name="Juarez S."/>
            <person name="Polz M.F."/>
            <person name="Vinuesa P."/>
            <person name="Gonzalez V."/>
        </authorList>
    </citation>
    <scope>NUCLEOTIDE SEQUENCE [LARGE SCALE GENOMIC DNA]</scope>
    <source>
        <strain evidence="1 2">N771</strain>
        <plasmid evidence="1 2">pRphaN771a</plasmid>
    </source>
</reference>
<keyword evidence="1" id="KW-0614">Plasmid</keyword>
<dbReference type="EMBL" id="CP013569">
    <property type="protein sequence ID" value="ANL87130.1"/>
    <property type="molecule type" value="Genomic_DNA"/>
</dbReference>
<evidence type="ECO:0000313" key="1">
    <source>
        <dbReference type="EMBL" id="ANL87130.1"/>
    </source>
</evidence>
<name>A0ABM6CFS6_9HYPH</name>